<proteinExistence type="predicted"/>
<evidence type="ECO:0000313" key="2">
    <source>
        <dbReference type="EMBL" id="KAH0538535.1"/>
    </source>
</evidence>
<gene>
    <name evidence="2" type="ORF">FGG08_004868</name>
</gene>
<dbReference type="PANTHER" id="PTHR43591">
    <property type="entry name" value="METHYLTRANSFERASE"/>
    <property type="match status" value="1"/>
</dbReference>
<feature type="region of interest" description="Disordered" evidence="1">
    <location>
        <begin position="1"/>
        <end position="20"/>
    </location>
</feature>
<dbReference type="Gene3D" id="3.40.50.150">
    <property type="entry name" value="Vaccinia Virus protein VP39"/>
    <property type="match status" value="1"/>
</dbReference>
<keyword evidence="3" id="KW-1185">Reference proteome</keyword>
<sequence length="374" mass="42100">MRRRTNVPNSRRRRESTTTSLASEITKYEFENGRCEGPKTLTCSTSADEKVCRRYHSYRSGQYAFPNDENELDRMDLENHLFSLVLGGNLHLAPLDSPQRILDLGTGTGIWAIDMADRYPSAAVIGTELSPVQPKWVPPNLTFQIDDFSQDWTFQEDSFDLIHWRLLLASISDYPRLFKQAFDHTKPGGYLEVHEIDPMFYCDDGSLPEGSSARQWSVLFLEACAKLGRAIPPTDSYKVGMEAAGFVDVQERVYKRPSNTWPKDPRLKEIGKFTYANHVEGLHAFTIGPFTRALGWTPLEVEVLLAKARAEWRSRAIHGYQKGGGLGAEAGGENAGSEGQEDMMSRFNAVWLKFGFGGFGCCLHEVLHEVLHEA</sequence>
<name>A0A9P8I4R5_9PEZI</name>
<comment type="caution">
    <text evidence="2">The sequence shown here is derived from an EMBL/GenBank/DDBJ whole genome shotgun (WGS) entry which is preliminary data.</text>
</comment>
<dbReference type="SUPFAM" id="SSF53335">
    <property type="entry name" value="S-adenosyl-L-methionine-dependent methyltransferases"/>
    <property type="match status" value="1"/>
</dbReference>
<organism evidence="2 3">
    <name type="scientific">Glutinoglossum americanum</name>
    <dbReference type="NCBI Taxonomy" id="1670608"/>
    <lineage>
        <taxon>Eukaryota</taxon>
        <taxon>Fungi</taxon>
        <taxon>Dikarya</taxon>
        <taxon>Ascomycota</taxon>
        <taxon>Pezizomycotina</taxon>
        <taxon>Geoglossomycetes</taxon>
        <taxon>Geoglossales</taxon>
        <taxon>Geoglossaceae</taxon>
        <taxon>Glutinoglossum</taxon>
    </lineage>
</organism>
<dbReference type="OrthoDB" id="2013972at2759"/>
<dbReference type="GO" id="GO:0008168">
    <property type="term" value="F:methyltransferase activity"/>
    <property type="evidence" value="ECO:0007669"/>
    <property type="project" value="TreeGrafter"/>
</dbReference>
<dbReference type="Proteomes" id="UP000698800">
    <property type="component" value="Unassembled WGS sequence"/>
</dbReference>
<protein>
    <recommendedName>
        <fullName evidence="4">S-adenosyl-L-methionine-dependent methyltransferase</fullName>
    </recommendedName>
</protein>
<dbReference type="Pfam" id="PF13489">
    <property type="entry name" value="Methyltransf_23"/>
    <property type="match status" value="1"/>
</dbReference>
<dbReference type="AlphaFoldDB" id="A0A9P8I4R5"/>
<evidence type="ECO:0000256" key="1">
    <source>
        <dbReference type="SAM" id="MobiDB-lite"/>
    </source>
</evidence>
<dbReference type="CDD" id="cd02440">
    <property type="entry name" value="AdoMet_MTases"/>
    <property type="match status" value="1"/>
</dbReference>
<dbReference type="InterPro" id="IPR029063">
    <property type="entry name" value="SAM-dependent_MTases_sf"/>
</dbReference>
<accession>A0A9P8I4R5</accession>
<reference evidence="2" key="1">
    <citation type="submission" date="2021-03" db="EMBL/GenBank/DDBJ databases">
        <title>Comparative genomics and phylogenomic investigation of the class Geoglossomycetes provide insights into ecological specialization and systematics.</title>
        <authorList>
            <person name="Melie T."/>
            <person name="Pirro S."/>
            <person name="Miller A.N."/>
            <person name="Quandt A."/>
        </authorList>
    </citation>
    <scope>NUCLEOTIDE SEQUENCE</scope>
    <source>
        <strain evidence="2">GBOQ0MN5Z8</strain>
    </source>
</reference>
<dbReference type="EMBL" id="JAGHQL010000105">
    <property type="protein sequence ID" value="KAH0538535.1"/>
    <property type="molecule type" value="Genomic_DNA"/>
</dbReference>
<evidence type="ECO:0000313" key="3">
    <source>
        <dbReference type="Proteomes" id="UP000698800"/>
    </source>
</evidence>
<feature type="compositionally biased region" description="Basic residues" evidence="1">
    <location>
        <begin position="1"/>
        <end position="14"/>
    </location>
</feature>
<evidence type="ECO:0008006" key="4">
    <source>
        <dbReference type="Google" id="ProtNLM"/>
    </source>
</evidence>
<dbReference type="PANTHER" id="PTHR43591:SF10">
    <property type="entry name" value="ABC TRANSMEMBRANE TYPE-1 DOMAIN-CONTAINING PROTEIN-RELATED"/>
    <property type="match status" value="1"/>
</dbReference>